<feature type="compositionally biased region" description="Acidic residues" evidence="3">
    <location>
        <begin position="224"/>
        <end position="236"/>
    </location>
</feature>
<dbReference type="Proteomes" id="UP001374579">
    <property type="component" value="Unassembled WGS sequence"/>
</dbReference>
<dbReference type="EMBL" id="JBAMIC010000003">
    <property type="protein sequence ID" value="KAK7109422.1"/>
    <property type="molecule type" value="Genomic_DNA"/>
</dbReference>
<keyword evidence="6" id="KW-1185">Reference proteome</keyword>
<evidence type="ECO:0000256" key="1">
    <source>
        <dbReference type="ARBA" id="ARBA00023117"/>
    </source>
</evidence>
<feature type="domain" description="Bromo" evidence="4">
    <location>
        <begin position="372"/>
        <end position="442"/>
    </location>
</feature>
<name>A0AAN9BPQ3_9CAEN</name>
<sequence length="514" mass="56124">MKGVRRASASSQSNVSEADDTTPDSMADPVDVSLADEDSMDTLLPGSGLPTLTLPTTPVTGDASAKANPPPSPLLSHLLKSSHKSPYSLQRIKQEQELVMKQEQQSQVEGGGPATTGTAQSGDIPSTEVTPSALLTSQQSDTDGATVVIPVKEEADSEVPDTASREADALEVVNIKQEITEDVNSQESMTSSENSSDQKLSSIADIKQEEGTRDSTDQRPEQTTDAEIESQDDDKSDVEGGNYMSVDEEVSVKEEPASPASSVISNISQTPSGRRGKGRVSRGRTSQRVTRKSFAEKDDASSKHSEAEFTDEDIARESDDILSHLAQQSTAASTFTESVPSSPASVGVSDTEDEKAYKIWKKSIMLVWRAAANHKYANVFLHPVTNDIAPGYDVVVLRPMDMLSIKKNIESGTTRTTAEFQRDMMLMFTNAMMYNSSNHNVYKMAKEMYDDVMQHIEQYVSTQMMMQSAEAKVLRTSRRGDTSEKEEDPKKRRSSIEQPQEGGKTKKRKSRGDE</sequence>
<dbReference type="InterPro" id="IPR001487">
    <property type="entry name" value="Bromodomain"/>
</dbReference>
<feature type="compositionally biased region" description="Basic residues" evidence="3">
    <location>
        <begin position="505"/>
        <end position="514"/>
    </location>
</feature>
<feature type="compositionally biased region" description="Basic and acidic residues" evidence="3">
    <location>
        <begin position="478"/>
        <end position="490"/>
    </location>
</feature>
<feature type="region of interest" description="Disordered" evidence="3">
    <location>
        <begin position="1"/>
        <end position="313"/>
    </location>
</feature>
<dbReference type="InterPro" id="IPR036427">
    <property type="entry name" value="Bromodomain-like_sf"/>
</dbReference>
<evidence type="ECO:0000259" key="4">
    <source>
        <dbReference type="PROSITE" id="PS50014"/>
    </source>
</evidence>
<evidence type="ECO:0000313" key="6">
    <source>
        <dbReference type="Proteomes" id="UP001374579"/>
    </source>
</evidence>
<dbReference type="SMART" id="SM00297">
    <property type="entry name" value="BROMO"/>
    <property type="match status" value="1"/>
</dbReference>
<evidence type="ECO:0000256" key="2">
    <source>
        <dbReference type="PROSITE-ProRule" id="PRU00035"/>
    </source>
</evidence>
<proteinExistence type="predicted"/>
<evidence type="ECO:0000256" key="3">
    <source>
        <dbReference type="SAM" id="MobiDB-lite"/>
    </source>
</evidence>
<dbReference type="Pfam" id="PF00439">
    <property type="entry name" value="Bromodomain"/>
    <property type="match status" value="1"/>
</dbReference>
<gene>
    <name evidence="5" type="ORF">V1264_013468</name>
</gene>
<dbReference type="InterPro" id="IPR037966">
    <property type="entry name" value="Brd8_Bromo_dom"/>
</dbReference>
<dbReference type="PROSITE" id="PS50014">
    <property type="entry name" value="BROMODOMAIN_2"/>
    <property type="match status" value="1"/>
</dbReference>
<dbReference type="Gene3D" id="1.20.920.10">
    <property type="entry name" value="Bromodomain-like"/>
    <property type="match status" value="1"/>
</dbReference>
<protein>
    <recommendedName>
        <fullName evidence="4">Bromo domain-containing protein</fullName>
    </recommendedName>
</protein>
<dbReference type="GO" id="GO:0035267">
    <property type="term" value="C:NuA4 histone acetyltransferase complex"/>
    <property type="evidence" value="ECO:0007669"/>
    <property type="project" value="TreeGrafter"/>
</dbReference>
<dbReference type="PANTHER" id="PTHR15398">
    <property type="entry name" value="BROMODOMAIN-CONTAINING PROTEIN 8"/>
    <property type="match status" value="1"/>
</dbReference>
<feature type="compositionally biased region" description="Basic and acidic residues" evidence="3">
    <location>
        <begin position="293"/>
        <end position="313"/>
    </location>
</feature>
<feature type="compositionally biased region" description="Polar residues" evidence="3">
    <location>
        <begin position="115"/>
        <end position="143"/>
    </location>
</feature>
<feature type="compositionally biased region" description="Low complexity" evidence="3">
    <location>
        <begin position="74"/>
        <end position="89"/>
    </location>
</feature>
<feature type="compositionally biased region" description="Basic and acidic residues" evidence="3">
    <location>
        <begin position="206"/>
        <end position="222"/>
    </location>
</feature>
<dbReference type="PANTHER" id="PTHR15398:SF4">
    <property type="entry name" value="BROMODOMAIN-CONTAINING PROTEIN 8 ISOFORM X1"/>
    <property type="match status" value="1"/>
</dbReference>
<comment type="caution">
    <text evidence="5">The sequence shown here is derived from an EMBL/GenBank/DDBJ whole genome shotgun (WGS) entry which is preliminary data.</text>
</comment>
<feature type="compositionally biased region" description="Low complexity" evidence="3">
    <location>
        <begin position="185"/>
        <end position="195"/>
    </location>
</feature>
<dbReference type="CDD" id="cd05507">
    <property type="entry name" value="Bromo_brd8_like"/>
    <property type="match status" value="1"/>
</dbReference>
<feature type="compositionally biased region" description="Polar residues" evidence="3">
    <location>
        <begin position="259"/>
        <end position="271"/>
    </location>
</feature>
<dbReference type="AlphaFoldDB" id="A0AAN9BPQ3"/>
<organism evidence="5 6">
    <name type="scientific">Littorina saxatilis</name>
    <dbReference type="NCBI Taxonomy" id="31220"/>
    <lineage>
        <taxon>Eukaryota</taxon>
        <taxon>Metazoa</taxon>
        <taxon>Spiralia</taxon>
        <taxon>Lophotrochozoa</taxon>
        <taxon>Mollusca</taxon>
        <taxon>Gastropoda</taxon>
        <taxon>Caenogastropoda</taxon>
        <taxon>Littorinimorpha</taxon>
        <taxon>Littorinoidea</taxon>
        <taxon>Littorinidae</taxon>
        <taxon>Littorina</taxon>
    </lineage>
</organism>
<keyword evidence="1 2" id="KW-0103">Bromodomain</keyword>
<reference evidence="5 6" key="1">
    <citation type="submission" date="2024-02" db="EMBL/GenBank/DDBJ databases">
        <title>Chromosome-scale genome assembly of the rough periwinkle Littorina saxatilis.</title>
        <authorList>
            <person name="De Jode A."/>
            <person name="Faria R."/>
            <person name="Formenti G."/>
            <person name="Sims Y."/>
            <person name="Smith T.P."/>
            <person name="Tracey A."/>
            <person name="Wood J.M.D."/>
            <person name="Zagrodzka Z.B."/>
            <person name="Johannesson K."/>
            <person name="Butlin R.K."/>
            <person name="Leder E.H."/>
        </authorList>
    </citation>
    <scope>NUCLEOTIDE SEQUENCE [LARGE SCALE GENOMIC DNA]</scope>
    <source>
        <strain evidence="5">Snail1</strain>
        <tissue evidence="5">Muscle</tissue>
    </source>
</reference>
<accession>A0AAN9BPQ3</accession>
<feature type="region of interest" description="Disordered" evidence="3">
    <location>
        <begin position="470"/>
        <end position="514"/>
    </location>
</feature>
<dbReference type="SUPFAM" id="SSF47370">
    <property type="entry name" value="Bromodomain"/>
    <property type="match status" value="1"/>
</dbReference>
<dbReference type="PRINTS" id="PR00503">
    <property type="entry name" value="BROMODOMAIN"/>
</dbReference>
<evidence type="ECO:0000313" key="5">
    <source>
        <dbReference type="EMBL" id="KAK7109422.1"/>
    </source>
</evidence>
<feature type="compositionally biased region" description="Low complexity" evidence="3">
    <location>
        <begin position="42"/>
        <end position="61"/>
    </location>
</feature>